<dbReference type="SUPFAM" id="SSF51735">
    <property type="entry name" value="NAD(P)-binding Rossmann-fold domains"/>
    <property type="match status" value="1"/>
</dbReference>
<evidence type="ECO:0000259" key="5">
    <source>
        <dbReference type="Pfam" id="PF01370"/>
    </source>
</evidence>
<evidence type="ECO:0000256" key="4">
    <source>
        <dbReference type="SAM" id="MobiDB-lite"/>
    </source>
</evidence>
<feature type="compositionally biased region" description="Gly residues" evidence="4">
    <location>
        <begin position="256"/>
        <end position="268"/>
    </location>
</feature>
<organism evidence="6 7">
    <name type="scientific">Thermocatellispora tengchongensis</name>
    <dbReference type="NCBI Taxonomy" id="1073253"/>
    <lineage>
        <taxon>Bacteria</taxon>
        <taxon>Bacillati</taxon>
        <taxon>Actinomycetota</taxon>
        <taxon>Actinomycetes</taxon>
        <taxon>Streptosporangiales</taxon>
        <taxon>Streptosporangiaceae</taxon>
        <taxon>Thermocatellispora</taxon>
    </lineage>
</organism>
<keyword evidence="7" id="KW-1185">Reference proteome</keyword>
<sequence>MGEVVLVTGGSGRVATLIRPFLARPGREVRLLDLVPPPGEPLPGETSVTASITDLDAVREACAGASLVVHLGGHSAERPWAEIVQTDINGAYTVLEAARRAGVRRVLLASSAHVVGMLPVAEAGGDAVIPPRPDTFYGVSKATAEALGSLYADAYGMSVVSARIGTVTPVADSVRSLSTWLSPADAARLAEACLALDEPGHHIVWGISRNRRRWVSLAAGEAIGYRPRDDAERFAPDIPGACPPQPTPPGVRLGHDWGGPGREVGGRW</sequence>
<evidence type="ECO:0000256" key="3">
    <source>
        <dbReference type="ARBA" id="ARBA00023027"/>
    </source>
</evidence>
<protein>
    <submittedName>
        <fullName evidence="6">Nucleoside-diphosphate-sugar epimerase</fullName>
    </submittedName>
</protein>
<name>A0A840P0N3_9ACTN</name>
<comment type="similarity">
    <text evidence="1">Belongs to the NAD(P)-dependent epimerase/dehydratase family.</text>
</comment>
<keyword evidence="2" id="KW-0560">Oxidoreductase</keyword>
<feature type="region of interest" description="Disordered" evidence="4">
    <location>
        <begin position="241"/>
        <end position="268"/>
    </location>
</feature>
<dbReference type="InterPro" id="IPR036291">
    <property type="entry name" value="NAD(P)-bd_dom_sf"/>
</dbReference>
<evidence type="ECO:0000313" key="7">
    <source>
        <dbReference type="Proteomes" id="UP000578449"/>
    </source>
</evidence>
<gene>
    <name evidence="6" type="ORF">HNP84_001199</name>
</gene>
<evidence type="ECO:0000256" key="1">
    <source>
        <dbReference type="ARBA" id="ARBA00007637"/>
    </source>
</evidence>
<feature type="domain" description="NAD-dependent epimerase/dehydratase" evidence="5">
    <location>
        <begin position="5"/>
        <end position="191"/>
    </location>
</feature>
<dbReference type="Gene3D" id="3.40.50.720">
    <property type="entry name" value="NAD(P)-binding Rossmann-like Domain"/>
    <property type="match status" value="1"/>
</dbReference>
<dbReference type="Pfam" id="PF01370">
    <property type="entry name" value="Epimerase"/>
    <property type="match status" value="1"/>
</dbReference>
<dbReference type="EMBL" id="JACHGN010000002">
    <property type="protein sequence ID" value="MBB5131493.1"/>
    <property type="molecule type" value="Genomic_DNA"/>
</dbReference>
<dbReference type="GO" id="GO:0016491">
    <property type="term" value="F:oxidoreductase activity"/>
    <property type="evidence" value="ECO:0007669"/>
    <property type="project" value="UniProtKB-KW"/>
</dbReference>
<dbReference type="PANTHER" id="PTHR43103:SF5">
    <property type="entry name" value="4-EPIMERASE, PUTATIVE (AFU_ORTHOLOGUE AFUA_7G00360)-RELATED"/>
    <property type="match status" value="1"/>
</dbReference>
<evidence type="ECO:0000313" key="6">
    <source>
        <dbReference type="EMBL" id="MBB5131493.1"/>
    </source>
</evidence>
<dbReference type="Proteomes" id="UP000578449">
    <property type="component" value="Unassembled WGS sequence"/>
</dbReference>
<dbReference type="RefSeq" id="WP_185048310.1">
    <property type="nucleotide sequence ID" value="NZ_BAABIX010000022.1"/>
</dbReference>
<dbReference type="CDD" id="cd08946">
    <property type="entry name" value="SDR_e"/>
    <property type="match status" value="1"/>
</dbReference>
<reference evidence="6 7" key="1">
    <citation type="submission" date="2020-08" db="EMBL/GenBank/DDBJ databases">
        <title>Genomic Encyclopedia of Type Strains, Phase IV (KMG-IV): sequencing the most valuable type-strain genomes for metagenomic binning, comparative biology and taxonomic classification.</title>
        <authorList>
            <person name="Goeker M."/>
        </authorList>
    </citation>
    <scope>NUCLEOTIDE SEQUENCE [LARGE SCALE GENOMIC DNA]</scope>
    <source>
        <strain evidence="6 7">DSM 45615</strain>
    </source>
</reference>
<dbReference type="InterPro" id="IPR001509">
    <property type="entry name" value="Epimerase_deHydtase"/>
</dbReference>
<evidence type="ECO:0000256" key="2">
    <source>
        <dbReference type="ARBA" id="ARBA00023002"/>
    </source>
</evidence>
<dbReference type="PANTHER" id="PTHR43103">
    <property type="entry name" value="NUCLEOSIDE-DIPHOSPHATE-SUGAR EPIMERASE"/>
    <property type="match status" value="1"/>
</dbReference>
<accession>A0A840P0N3</accession>
<proteinExistence type="inferred from homology"/>
<comment type="caution">
    <text evidence="6">The sequence shown here is derived from an EMBL/GenBank/DDBJ whole genome shotgun (WGS) entry which is preliminary data.</text>
</comment>
<keyword evidence="3" id="KW-0520">NAD</keyword>
<dbReference type="AlphaFoldDB" id="A0A840P0N3"/>